<gene>
    <name evidence="2" type="ORF">PQO05_24265</name>
</gene>
<reference evidence="2 3" key="1">
    <citation type="submission" date="2023-02" db="EMBL/GenBank/DDBJ databases">
        <title>Genome sequence of Mucilaginibacter jinjuensis strain KACC 16571.</title>
        <authorList>
            <person name="Kim S."/>
            <person name="Heo J."/>
            <person name="Kwon S.-W."/>
        </authorList>
    </citation>
    <scope>NUCLEOTIDE SEQUENCE [LARGE SCALE GENOMIC DNA]</scope>
    <source>
        <strain evidence="2 3">KACC 16571</strain>
    </source>
</reference>
<evidence type="ECO:0000259" key="1">
    <source>
        <dbReference type="Pfam" id="PF04545"/>
    </source>
</evidence>
<sequence length="155" mass="17822">MEPQRQIILKQAPYSLHDLYDRYAGMLLGYLSEAVKDRKLAEQHLVNIFNIIPQHLDELNTADTNTWCQLQRLAKKHLTGSSVKETGGHEVGNGIIIEKGRNKFLDQMSNEQQTVFCAVYYNHKTIMQLADELNKPEELIRKALREAFAIIRKGT</sequence>
<dbReference type="InterPro" id="IPR007630">
    <property type="entry name" value="RNA_pol_sigma70_r4"/>
</dbReference>
<dbReference type="SUPFAM" id="SSF88659">
    <property type="entry name" value="Sigma3 and sigma4 domains of RNA polymerase sigma factors"/>
    <property type="match status" value="1"/>
</dbReference>
<dbReference type="InterPro" id="IPR013324">
    <property type="entry name" value="RNA_pol_sigma_r3/r4-like"/>
</dbReference>
<feature type="domain" description="RNA polymerase sigma-70 region 4" evidence="1">
    <location>
        <begin position="105"/>
        <end position="153"/>
    </location>
</feature>
<accession>A0ABY7T650</accession>
<name>A0ABY7T650_9SPHI</name>
<dbReference type="RefSeq" id="WP_273630041.1">
    <property type="nucleotide sequence ID" value="NZ_CP117167.1"/>
</dbReference>
<dbReference type="Pfam" id="PF04545">
    <property type="entry name" value="Sigma70_r4"/>
    <property type="match status" value="1"/>
</dbReference>
<protein>
    <submittedName>
        <fullName evidence="2">Sigma factor-like helix-turn-helix DNA-binding protein</fullName>
    </submittedName>
</protein>
<dbReference type="EMBL" id="CP117167">
    <property type="protein sequence ID" value="WCT11851.1"/>
    <property type="molecule type" value="Genomic_DNA"/>
</dbReference>
<keyword evidence="3" id="KW-1185">Reference proteome</keyword>
<proteinExistence type="predicted"/>
<organism evidence="2 3">
    <name type="scientific">Mucilaginibacter jinjuensis</name>
    <dbReference type="NCBI Taxonomy" id="1176721"/>
    <lineage>
        <taxon>Bacteria</taxon>
        <taxon>Pseudomonadati</taxon>
        <taxon>Bacteroidota</taxon>
        <taxon>Sphingobacteriia</taxon>
        <taxon>Sphingobacteriales</taxon>
        <taxon>Sphingobacteriaceae</taxon>
        <taxon>Mucilaginibacter</taxon>
    </lineage>
</organism>
<dbReference type="Proteomes" id="UP001216139">
    <property type="component" value="Chromosome"/>
</dbReference>
<evidence type="ECO:0000313" key="3">
    <source>
        <dbReference type="Proteomes" id="UP001216139"/>
    </source>
</evidence>
<evidence type="ECO:0000313" key="2">
    <source>
        <dbReference type="EMBL" id="WCT11851.1"/>
    </source>
</evidence>